<keyword evidence="3" id="KW-1185">Reference proteome</keyword>
<feature type="compositionally biased region" description="Polar residues" evidence="1">
    <location>
        <begin position="207"/>
        <end position="225"/>
    </location>
</feature>
<feature type="compositionally biased region" description="Basic residues" evidence="1">
    <location>
        <begin position="253"/>
        <end position="271"/>
    </location>
</feature>
<protein>
    <submittedName>
        <fullName evidence="2">Uncharacterized protein</fullName>
    </submittedName>
</protein>
<feature type="region of interest" description="Disordered" evidence="1">
    <location>
        <begin position="1"/>
        <end position="88"/>
    </location>
</feature>
<reference evidence="2 3" key="1">
    <citation type="submission" date="2024-01" db="EMBL/GenBank/DDBJ databases">
        <title>Complete genome of Cladobotryum mycophilum ATHUM6906.</title>
        <authorList>
            <person name="Christinaki A.C."/>
            <person name="Myridakis A.I."/>
            <person name="Kouvelis V.N."/>
        </authorList>
    </citation>
    <scope>NUCLEOTIDE SEQUENCE [LARGE SCALE GENOMIC DNA]</scope>
    <source>
        <strain evidence="2 3">ATHUM6906</strain>
    </source>
</reference>
<evidence type="ECO:0000313" key="3">
    <source>
        <dbReference type="Proteomes" id="UP001338125"/>
    </source>
</evidence>
<dbReference type="Proteomes" id="UP001338125">
    <property type="component" value="Unassembled WGS sequence"/>
</dbReference>
<name>A0ABR0STM3_9HYPO</name>
<proteinExistence type="predicted"/>
<feature type="region of interest" description="Disordered" evidence="1">
    <location>
        <begin position="387"/>
        <end position="407"/>
    </location>
</feature>
<dbReference type="EMBL" id="JAVFKD010000004">
    <property type="protein sequence ID" value="KAK5995282.1"/>
    <property type="molecule type" value="Genomic_DNA"/>
</dbReference>
<evidence type="ECO:0000313" key="2">
    <source>
        <dbReference type="EMBL" id="KAK5995282.1"/>
    </source>
</evidence>
<feature type="compositionally biased region" description="Basic and acidic residues" evidence="1">
    <location>
        <begin position="295"/>
        <end position="304"/>
    </location>
</feature>
<feature type="compositionally biased region" description="Polar residues" evidence="1">
    <location>
        <begin position="305"/>
        <end position="316"/>
    </location>
</feature>
<feature type="compositionally biased region" description="Low complexity" evidence="1">
    <location>
        <begin position="147"/>
        <end position="168"/>
    </location>
</feature>
<evidence type="ECO:0000256" key="1">
    <source>
        <dbReference type="SAM" id="MobiDB-lite"/>
    </source>
</evidence>
<gene>
    <name evidence="2" type="ORF">PT974_03683</name>
</gene>
<accession>A0ABR0STM3</accession>
<sequence>MDFNFFEPSDSGSRTSFSRPRGRSAASHPDAFPSSESAGRNIQSDHDSVYEQPINDFNSGPTENPQFRVSHTPHSFPSRPPPIAFNASSSGTFAQSLVQPDLFNENQFLPFGNDALEPLQSTISALDLNLGYPYDHRAATQGFSSNSWANSPSYSSPSHSPAATAFSSRHSFEANTERSAFSHGLRPPQRQPQAWDEVAAPLEKSHSSSMNRVTSTSVNLTTTPSGHMPSVRRKMVNDLHICYRNLDLPKPLLKPRPRRRRGSGRRSKAAPRHAFSQPSTPSADESHAESPGYDNDGKETERSSPCESQGSQSDLQGDNAPWFACPYVKRDNPSLEKGCWVKLKSVAYVKQHLRGNHSSPRQCLECLDISTKDPACPNCGQIKMTSTSIPHEDKNSPIHQRGNKNTSHETQWERVYSSLFPNEENVPSPYLDPTLTLWMRHLIDFLEKHGRKRLSATYASVPEEQFQAAFSVWIIEALNQYAPDEVRASEMLLRWMDSAYSMSLRDDNALLSNMRQTSNVDFRSHHGVVNNAPGEMSGLNEQGGGATLQCQAPNSWQWALVLPMKTIRTPWRLPGDL</sequence>
<feature type="region of interest" description="Disordered" evidence="1">
    <location>
        <begin position="249"/>
        <end position="317"/>
    </location>
</feature>
<organism evidence="2 3">
    <name type="scientific">Cladobotryum mycophilum</name>
    <dbReference type="NCBI Taxonomy" id="491253"/>
    <lineage>
        <taxon>Eukaryota</taxon>
        <taxon>Fungi</taxon>
        <taxon>Dikarya</taxon>
        <taxon>Ascomycota</taxon>
        <taxon>Pezizomycotina</taxon>
        <taxon>Sordariomycetes</taxon>
        <taxon>Hypocreomycetidae</taxon>
        <taxon>Hypocreales</taxon>
        <taxon>Hypocreaceae</taxon>
        <taxon>Cladobotryum</taxon>
    </lineage>
</organism>
<feature type="compositionally biased region" description="Polar residues" evidence="1">
    <location>
        <begin position="55"/>
        <end position="75"/>
    </location>
</feature>
<feature type="region of interest" description="Disordered" evidence="1">
    <location>
        <begin position="147"/>
        <end position="232"/>
    </location>
</feature>
<comment type="caution">
    <text evidence="2">The sequence shown here is derived from an EMBL/GenBank/DDBJ whole genome shotgun (WGS) entry which is preliminary data.</text>
</comment>